<dbReference type="PROSITE" id="PS51642">
    <property type="entry name" value="HEMOPEXIN_2"/>
    <property type="match status" value="7"/>
</dbReference>
<dbReference type="Pfam" id="PF00045">
    <property type="entry name" value="Hemopexin"/>
    <property type="match status" value="7"/>
</dbReference>
<dbReference type="Gene3D" id="2.110.10.10">
    <property type="entry name" value="Hemopexin-like domain"/>
    <property type="match status" value="5"/>
</dbReference>
<dbReference type="EMBL" id="OMOQ01000003">
    <property type="protein sequence ID" value="SPH24054.1"/>
    <property type="molecule type" value="Genomic_DNA"/>
</dbReference>
<dbReference type="SMART" id="SM00120">
    <property type="entry name" value="HX"/>
    <property type="match status" value="8"/>
</dbReference>
<dbReference type="GO" id="GO:0030574">
    <property type="term" value="P:collagen catabolic process"/>
    <property type="evidence" value="ECO:0007669"/>
    <property type="project" value="TreeGrafter"/>
</dbReference>
<dbReference type="InterPro" id="IPR036375">
    <property type="entry name" value="Hemopexin-like_dom_sf"/>
</dbReference>
<dbReference type="PANTHER" id="PTHR10201">
    <property type="entry name" value="MATRIX METALLOPROTEINASE"/>
    <property type="match status" value="1"/>
</dbReference>
<evidence type="ECO:0000256" key="3">
    <source>
        <dbReference type="ARBA" id="ARBA00022729"/>
    </source>
</evidence>
<evidence type="ECO:0000256" key="2">
    <source>
        <dbReference type="ARBA" id="ARBA00010370"/>
    </source>
</evidence>
<dbReference type="GO" id="GO:0004222">
    <property type="term" value="F:metalloendopeptidase activity"/>
    <property type="evidence" value="ECO:0007669"/>
    <property type="project" value="TreeGrafter"/>
</dbReference>
<keyword evidence="3" id="KW-0732">Signal</keyword>
<dbReference type="SUPFAM" id="SSF50923">
    <property type="entry name" value="Hemopexin-like domain"/>
    <property type="match status" value="3"/>
</dbReference>
<dbReference type="AlphaFoldDB" id="A0A2R8BL29"/>
<sequence>MANERLINTVSVGLVFVGDNGEYRITDEDKTHIMAEVQEGLEALASNEPAANVEWIYNSLSVNVSGYVPWEGARWPGWPETWYRGPDALLWSDPNDKIYCFKGSEYIRIDPANGWQVDPGYPKPIIGNWPDWPAHFTNISAALWGDPNGKIYVFKGNEYIRIDPSNGWQLDSGYPKPIAGNWPGLDAEFADGIDACLFAKANGKVYFFKKYPGEPPKYVRIDPANGWNMDPGYPKPIAGNWPGLDEVFTGPGKGPAAALWGEPNGKIYLFTDDSTGWARIVGRYVRIDPANGWQVDDGYPKPIGLSAGEAEQLWREPALTQLGFDPGWDGVKQLSDFFQNASGAQYGYVGLFTKFPTVWPAYAKSPRVLMRRGGDPATSSFVDWNSINTIFAHETGHIFGAPDEYGSSGCNCTSLSGRFIEDVNGNCATCATTPEPCVMRSGAANSACDFTHAHLGWRAFLTGIDAAFYSFPNDKIYMFSNGYYARFTGFDLDPGYPREVDGNCVGNWPGVPEEFYELDAAVYASRNHRIYFFKGDQYIRINPSNGWRVDAGYPKPIAGNWPGVTGTFANKIDAALASPPNGKLYFFRGSEYIRIDPDNGWQVDEGYPKPIAGNWPGWPAHFTQGINSITWSESNQRIYVFRGTQYIRIDPSAGWNVDPGFPRWINKNWMPFPEKHEIGLGIEVIG</sequence>
<reference evidence="6 7" key="1">
    <citation type="submission" date="2018-03" db="EMBL/GenBank/DDBJ databases">
        <authorList>
            <person name="Keele B.F."/>
        </authorList>
    </citation>
    <scope>NUCLEOTIDE SEQUENCE [LARGE SCALE GENOMIC DNA]</scope>
    <source>
        <strain evidence="6 7">CECT 8626</strain>
    </source>
</reference>
<dbReference type="Proteomes" id="UP000244924">
    <property type="component" value="Unassembled WGS sequence"/>
</dbReference>
<proteinExistence type="inferred from homology"/>
<organism evidence="6 7">
    <name type="scientific">Albidovulum aquaemixtae</name>
    <dbReference type="NCBI Taxonomy" id="1542388"/>
    <lineage>
        <taxon>Bacteria</taxon>
        <taxon>Pseudomonadati</taxon>
        <taxon>Pseudomonadota</taxon>
        <taxon>Alphaproteobacteria</taxon>
        <taxon>Rhodobacterales</taxon>
        <taxon>Paracoccaceae</taxon>
        <taxon>Albidovulum</taxon>
    </lineage>
</organism>
<evidence type="ECO:0008006" key="8">
    <source>
        <dbReference type="Google" id="ProtNLM"/>
    </source>
</evidence>
<keyword evidence="4" id="KW-0677">Repeat</keyword>
<dbReference type="InterPro" id="IPR018487">
    <property type="entry name" value="Hemopexin-like_repeat"/>
</dbReference>
<dbReference type="InterPro" id="IPR000585">
    <property type="entry name" value="Hemopexin-like_dom"/>
</dbReference>
<dbReference type="OrthoDB" id="5088636at2"/>
<name>A0A2R8BL29_9RHOB</name>
<gene>
    <name evidence="6" type="ORF">DEA8626_03102</name>
</gene>
<dbReference type="CDD" id="cd00094">
    <property type="entry name" value="HX"/>
    <property type="match status" value="1"/>
</dbReference>
<dbReference type="PANTHER" id="PTHR10201:SF291">
    <property type="entry name" value="MATRIX METALLOPROTEINASE 1, ISOFORM C-RELATED"/>
    <property type="match status" value="1"/>
</dbReference>
<evidence type="ECO:0000256" key="5">
    <source>
        <dbReference type="ARBA" id="ARBA00023049"/>
    </source>
</evidence>
<dbReference type="GO" id="GO:0030198">
    <property type="term" value="P:extracellular matrix organization"/>
    <property type="evidence" value="ECO:0007669"/>
    <property type="project" value="TreeGrafter"/>
</dbReference>
<evidence type="ECO:0000256" key="1">
    <source>
        <dbReference type="ARBA" id="ARBA00001947"/>
    </source>
</evidence>
<comment type="cofactor">
    <cofactor evidence="1">
        <name>Zn(2+)</name>
        <dbReference type="ChEBI" id="CHEBI:29105"/>
    </cofactor>
</comment>
<keyword evidence="5" id="KW-0482">Metalloprotease</keyword>
<keyword evidence="7" id="KW-1185">Reference proteome</keyword>
<evidence type="ECO:0000256" key="4">
    <source>
        <dbReference type="ARBA" id="ARBA00022737"/>
    </source>
</evidence>
<evidence type="ECO:0000313" key="7">
    <source>
        <dbReference type="Proteomes" id="UP000244924"/>
    </source>
</evidence>
<evidence type="ECO:0000313" key="6">
    <source>
        <dbReference type="EMBL" id="SPH24054.1"/>
    </source>
</evidence>
<keyword evidence="5" id="KW-0645">Protease</keyword>
<accession>A0A2R8BL29</accession>
<keyword evidence="5" id="KW-0378">Hydrolase</keyword>
<protein>
    <recommendedName>
        <fullName evidence="8">Hemopexin</fullName>
    </recommendedName>
</protein>
<dbReference type="RefSeq" id="WP_108854121.1">
    <property type="nucleotide sequence ID" value="NZ_OMOQ01000003.1"/>
</dbReference>
<comment type="similarity">
    <text evidence="2">Belongs to the peptidase M10A family.</text>
</comment>